<gene>
    <name evidence="1" type="primary">csy4</name>
    <name evidence="1" type="ORF">NCTC9081_03133</name>
</gene>
<dbReference type="EMBL" id="UGCV01000008">
    <property type="protein sequence ID" value="STJ17688.1"/>
    <property type="molecule type" value="Genomic_DNA"/>
</dbReference>
<protein>
    <submittedName>
        <fullName evidence="1">CRISPR-associated protein, Csy4 family</fullName>
    </submittedName>
</protein>
<dbReference type="Proteomes" id="UP000254716">
    <property type="component" value="Unassembled WGS sequence"/>
</dbReference>
<evidence type="ECO:0000313" key="1">
    <source>
        <dbReference type="EMBL" id="STJ17688.1"/>
    </source>
</evidence>
<organism evidence="1 2">
    <name type="scientific">Escherichia coli</name>
    <dbReference type="NCBI Taxonomy" id="562"/>
    <lineage>
        <taxon>Bacteria</taxon>
        <taxon>Pseudomonadati</taxon>
        <taxon>Pseudomonadota</taxon>
        <taxon>Gammaproteobacteria</taxon>
        <taxon>Enterobacterales</taxon>
        <taxon>Enterobacteriaceae</taxon>
        <taxon>Escherichia</taxon>
    </lineage>
</organism>
<dbReference type="AlphaFoldDB" id="A0A376W4C2"/>
<accession>A0A376W4C2</accession>
<name>A0A376W4C2_ECOLX</name>
<evidence type="ECO:0000313" key="2">
    <source>
        <dbReference type="Proteomes" id="UP000254716"/>
    </source>
</evidence>
<proteinExistence type="predicted"/>
<sequence length="59" mass="7098">MDHYLEIRVLPDPEFSSEMLMAALFAKLQSGIRCKRARRYRREFPGRKCYAWNAFTLAW</sequence>
<reference evidence="1 2" key="1">
    <citation type="submission" date="2018-06" db="EMBL/GenBank/DDBJ databases">
        <authorList>
            <consortium name="Pathogen Informatics"/>
            <person name="Doyle S."/>
        </authorList>
    </citation>
    <scope>NUCLEOTIDE SEQUENCE [LARGE SCALE GENOMIC DNA]</scope>
    <source>
        <strain evidence="1 2">NCTC9081</strain>
    </source>
</reference>